<sequence>MSQHPAQRPSGRVRTVAGVSGTRKASKVLCTTSALALAALLAGCGGPGGTEEVVGASTPSPAVTAEATSIFQLSPGQCFDRPAAEGLYEVAVVPCEVSHDLEMYALFQLDDPSWPGEDLVHQQADQGCHDEFVSLTGTEPAQSDVGFTMYTPSEGSWSEGDRQVQCALQLNSGGRMIGSQMAGPSAG</sequence>
<gene>
    <name evidence="2" type="ORF">ACFFIO_06955</name>
</gene>
<name>A0ABV6F3Z3_9MICC</name>
<reference evidence="2 3" key="1">
    <citation type="submission" date="2024-09" db="EMBL/GenBank/DDBJ databases">
        <authorList>
            <person name="Sun Q."/>
            <person name="Mori K."/>
        </authorList>
    </citation>
    <scope>NUCLEOTIDE SEQUENCE [LARGE SCALE GENOMIC DNA]</scope>
    <source>
        <strain evidence="2 3">CCM 7609</strain>
    </source>
</reference>
<dbReference type="Pfam" id="PF13845">
    <property type="entry name" value="Septum_form"/>
    <property type="match status" value="1"/>
</dbReference>
<dbReference type="EMBL" id="JBHLWH010000019">
    <property type="protein sequence ID" value="MFC0248236.1"/>
    <property type="molecule type" value="Genomic_DNA"/>
</dbReference>
<dbReference type="InterPro" id="IPR026004">
    <property type="entry name" value="Septum_form"/>
</dbReference>
<organism evidence="2 3">
    <name type="scientific">Citricoccus parietis</name>
    <dbReference type="NCBI Taxonomy" id="592307"/>
    <lineage>
        <taxon>Bacteria</taxon>
        <taxon>Bacillati</taxon>
        <taxon>Actinomycetota</taxon>
        <taxon>Actinomycetes</taxon>
        <taxon>Micrococcales</taxon>
        <taxon>Micrococcaceae</taxon>
        <taxon>Citricoccus</taxon>
    </lineage>
</organism>
<evidence type="ECO:0000259" key="1">
    <source>
        <dbReference type="Pfam" id="PF13845"/>
    </source>
</evidence>
<feature type="domain" description="Septum formation-related" evidence="1">
    <location>
        <begin position="72"/>
        <end position="166"/>
    </location>
</feature>
<accession>A0ABV6F3Z3</accession>
<dbReference type="Proteomes" id="UP001589766">
    <property type="component" value="Unassembled WGS sequence"/>
</dbReference>
<protein>
    <submittedName>
        <fullName evidence="2">Septum formation family protein</fullName>
    </submittedName>
</protein>
<keyword evidence="3" id="KW-1185">Reference proteome</keyword>
<evidence type="ECO:0000313" key="3">
    <source>
        <dbReference type="Proteomes" id="UP001589766"/>
    </source>
</evidence>
<dbReference type="RefSeq" id="WP_378040867.1">
    <property type="nucleotide sequence ID" value="NZ_JBHLWH010000019.1"/>
</dbReference>
<evidence type="ECO:0000313" key="2">
    <source>
        <dbReference type="EMBL" id="MFC0248236.1"/>
    </source>
</evidence>
<proteinExistence type="predicted"/>
<comment type="caution">
    <text evidence="2">The sequence shown here is derived from an EMBL/GenBank/DDBJ whole genome shotgun (WGS) entry which is preliminary data.</text>
</comment>